<organism evidence="5 6">
    <name type="scientific">Actinomyces israelii</name>
    <dbReference type="NCBI Taxonomy" id="1659"/>
    <lineage>
        <taxon>Bacteria</taxon>
        <taxon>Bacillati</taxon>
        <taxon>Actinomycetota</taxon>
        <taxon>Actinomycetes</taxon>
        <taxon>Actinomycetales</taxon>
        <taxon>Actinomycetaceae</taxon>
        <taxon>Actinomyces</taxon>
    </lineage>
</organism>
<protein>
    <recommendedName>
        <fullName evidence="4">LppM domain-containing protein</fullName>
    </recommendedName>
</protein>
<evidence type="ECO:0000313" key="5">
    <source>
        <dbReference type="EMBL" id="MCZ0857529.1"/>
    </source>
</evidence>
<dbReference type="Pfam" id="PF21946">
    <property type="entry name" value="LppM"/>
    <property type="match status" value="1"/>
</dbReference>
<evidence type="ECO:0000256" key="3">
    <source>
        <dbReference type="SAM" id="SignalP"/>
    </source>
</evidence>
<keyword evidence="2" id="KW-1133">Transmembrane helix</keyword>
<accession>A0ABT4I740</accession>
<evidence type="ECO:0000256" key="1">
    <source>
        <dbReference type="SAM" id="MobiDB-lite"/>
    </source>
</evidence>
<evidence type="ECO:0000259" key="4">
    <source>
        <dbReference type="Pfam" id="PF21946"/>
    </source>
</evidence>
<feature type="signal peptide" evidence="3">
    <location>
        <begin position="1"/>
        <end position="28"/>
    </location>
</feature>
<dbReference type="RefSeq" id="WP_268917097.1">
    <property type="nucleotide sequence ID" value="NZ_JAPTMY010000009.1"/>
</dbReference>
<keyword evidence="2" id="KW-0812">Transmembrane</keyword>
<sequence>MKNRRRTAPILMAAVAAALSLSACTAHMDMTISPSDTYDATLVLRDTTGSVLTADTDCQDYADPSVVGTSDGADVTATPIGSADDSEGVGCEVKATGVRIPDADEAAGSGTVPLVMRDGDRYIVTVSPIATGLDGAPATSDAGAASTAEPLAAAVDARLSVTFPGAVVDAGGGSVSGRTVTWEGSDSLTSGVSASGYATPDEGLGVLERFGAWIAAGTAAAGLAAVAVVAVVAVRRRRSAAGRAERGSAEDRRPGSKKRGPRKGSQR</sequence>
<name>A0ABT4I740_9ACTO</name>
<dbReference type="EMBL" id="JAPTMY010000009">
    <property type="protein sequence ID" value="MCZ0857529.1"/>
    <property type="molecule type" value="Genomic_DNA"/>
</dbReference>
<keyword evidence="3" id="KW-0732">Signal</keyword>
<feature type="compositionally biased region" description="Basic and acidic residues" evidence="1">
    <location>
        <begin position="243"/>
        <end position="254"/>
    </location>
</feature>
<feature type="chain" id="PRO_5046625786" description="LppM domain-containing protein" evidence="3">
    <location>
        <begin position="29"/>
        <end position="267"/>
    </location>
</feature>
<feature type="compositionally biased region" description="Basic residues" evidence="1">
    <location>
        <begin position="255"/>
        <end position="267"/>
    </location>
</feature>
<proteinExistence type="predicted"/>
<reference evidence="5" key="1">
    <citation type="submission" date="2022-10" db="EMBL/GenBank/DDBJ databases">
        <title>Genome sequence of Actinomyces israelii ATCC 10048.</title>
        <authorList>
            <person name="Watt R.M."/>
            <person name="Tong W.M."/>
        </authorList>
    </citation>
    <scope>NUCLEOTIDE SEQUENCE</scope>
    <source>
        <strain evidence="5">ATCC 10048</strain>
    </source>
</reference>
<feature type="transmembrane region" description="Helical" evidence="2">
    <location>
        <begin position="210"/>
        <end position="234"/>
    </location>
</feature>
<keyword evidence="6" id="KW-1185">Reference proteome</keyword>
<gene>
    <name evidence="5" type="ORF">OHJ16_05670</name>
</gene>
<dbReference type="PROSITE" id="PS51257">
    <property type="entry name" value="PROKAR_LIPOPROTEIN"/>
    <property type="match status" value="1"/>
</dbReference>
<dbReference type="Proteomes" id="UP001072034">
    <property type="component" value="Unassembled WGS sequence"/>
</dbReference>
<feature type="domain" description="LppM" evidence="4">
    <location>
        <begin position="26"/>
        <end position="195"/>
    </location>
</feature>
<keyword evidence="2" id="KW-0472">Membrane</keyword>
<feature type="region of interest" description="Disordered" evidence="1">
    <location>
        <begin position="237"/>
        <end position="267"/>
    </location>
</feature>
<dbReference type="InterPro" id="IPR053807">
    <property type="entry name" value="LppM"/>
</dbReference>
<comment type="caution">
    <text evidence="5">The sequence shown here is derived from an EMBL/GenBank/DDBJ whole genome shotgun (WGS) entry which is preliminary data.</text>
</comment>
<evidence type="ECO:0000313" key="6">
    <source>
        <dbReference type="Proteomes" id="UP001072034"/>
    </source>
</evidence>
<evidence type="ECO:0000256" key="2">
    <source>
        <dbReference type="SAM" id="Phobius"/>
    </source>
</evidence>